<gene>
    <name evidence="1" type="ORF">SVIM_LOCUS260998</name>
</gene>
<accession>A0A6N2LP95</accession>
<name>A0A6N2LP95_SALVM</name>
<evidence type="ECO:0000313" key="1">
    <source>
        <dbReference type="EMBL" id="VFU42898.1"/>
    </source>
</evidence>
<dbReference type="EMBL" id="CAADRP010001593">
    <property type="protein sequence ID" value="VFU42898.1"/>
    <property type="molecule type" value="Genomic_DNA"/>
</dbReference>
<sequence length="69" mass="7608">MEIRSEGVSGRDGGNVLEGRGEAASVAIDKRERELSDLDMEIDVVTHEIKALMINIFSVYLQELACLVD</sequence>
<reference evidence="1" key="1">
    <citation type="submission" date="2019-03" db="EMBL/GenBank/DDBJ databases">
        <authorList>
            <person name="Mank J."/>
            <person name="Almeida P."/>
        </authorList>
    </citation>
    <scope>NUCLEOTIDE SEQUENCE</scope>
    <source>
        <strain evidence="1">78183</strain>
    </source>
</reference>
<dbReference type="AlphaFoldDB" id="A0A6N2LP95"/>
<protein>
    <submittedName>
        <fullName evidence="1">Uncharacterized protein</fullName>
    </submittedName>
</protein>
<organism evidence="1">
    <name type="scientific">Salix viminalis</name>
    <name type="common">Common osier</name>
    <name type="synonym">Basket willow</name>
    <dbReference type="NCBI Taxonomy" id="40686"/>
    <lineage>
        <taxon>Eukaryota</taxon>
        <taxon>Viridiplantae</taxon>
        <taxon>Streptophyta</taxon>
        <taxon>Embryophyta</taxon>
        <taxon>Tracheophyta</taxon>
        <taxon>Spermatophyta</taxon>
        <taxon>Magnoliopsida</taxon>
        <taxon>eudicotyledons</taxon>
        <taxon>Gunneridae</taxon>
        <taxon>Pentapetalae</taxon>
        <taxon>rosids</taxon>
        <taxon>fabids</taxon>
        <taxon>Malpighiales</taxon>
        <taxon>Salicaceae</taxon>
        <taxon>Saliceae</taxon>
        <taxon>Salix</taxon>
    </lineage>
</organism>
<proteinExistence type="predicted"/>